<keyword evidence="2" id="KW-0645">Protease</keyword>
<dbReference type="SMART" id="SM00054">
    <property type="entry name" value="EFh"/>
    <property type="match status" value="2"/>
</dbReference>
<dbReference type="InterPro" id="IPR002048">
    <property type="entry name" value="EF_hand_dom"/>
</dbReference>
<dbReference type="AlphaFoldDB" id="A0A8S3Z2V5"/>
<dbReference type="SUPFAM" id="SSF49758">
    <property type="entry name" value="Calpain large subunit, middle domain (domain III)"/>
    <property type="match status" value="1"/>
</dbReference>
<keyword evidence="3" id="KW-0378">Hydrolase</keyword>
<accession>A0A8S3Z2V5</accession>
<evidence type="ECO:0000259" key="6">
    <source>
        <dbReference type="PROSITE" id="PS50222"/>
    </source>
</evidence>
<keyword evidence="8" id="KW-1185">Reference proteome</keyword>
<dbReference type="InterPro" id="IPR011992">
    <property type="entry name" value="EF-hand-dom_pair"/>
</dbReference>
<dbReference type="InterPro" id="IPR022684">
    <property type="entry name" value="Calpain_cysteine_protease"/>
</dbReference>
<feature type="domain" description="EF-hand" evidence="6">
    <location>
        <begin position="270"/>
        <end position="305"/>
    </location>
</feature>
<dbReference type="GO" id="GO:0004198">
    <property type="term" value="F:calcium-dependent cysteine-type endopeptidase activity"/>
    <property type="evidence" value="ECO:0007669"/>
    <property type="project" value="InterPro"/>
</dbReference>
<dbReference type="CDD" id="cd00214">
    <property type="entry name" value="Calpain_III"/>
    <property type="match status" value="1"/>
</dbReference>
<evidence type="ECO:0000313" key="8">
    <source>
        <dbReference type="Proteomes" id="UP000678393"/>
    </source>
</evidence>
<evidence type="ECO:0000256" key="2">
    <source>
        <dbReference type="ARBA" id="ARBA00022670"/>
    </source>
</evidence>
<dbReference type="Gene3D" id="1.10.238.10">
    <property type="entry name" value="EF-hand"/>
    <property type="match status" value="1"/>
</dbReference>
<dbReference type="OrthoDB" id="424753at2759"/>
<dbReference type="Pfam" id="PF01067">
    <property type="entry name" value="Calpain_III"/>
    <property type="match status" value="1"/>
</dbReference>
<dbReference type="Gene3D" id="2.60.120.380">
    <property type="match status" value="1"/>
</dbReference>
<protein>
    <recommendedName>
        <fullName evidence="6">EF-hand domain-containing protein</fullName>
    </recommendedName>
</protein>
<dbReference type="SUPFAM" id="SSF47473">
    <property type="entry name" value="EF-hand"/>
    <property type="match status" value="1"/>
</dbReference>
<keyword evidence="4" id="KW-0788">Thiol protease</keyword>
<dbReference type="InterPro" id="IPR036213">
    <property type="entry name" value="Calpain_III_sf"/>
</dbReference>
<dbReference type="GO" id="GO:0005509">
    <property type="term" value="F:calcium ion binding"/>
    <property type="evidence" value="ECO:0007669"/>
    <property type="project" value="InterPro"/>
</dbReference>
<dbReference type="PROSITE" id="PS00018">
    <property type="entry name" value="EF_HAND_1"/>
    <property type="match status" value="1"/>
</dbReference>
<dbReference type="PANTHER" id="PTHR10183">
    <property type="entry name" value="CALPAIN"/>
    <property type="match status" value="1"/>
</dbReference>
<dbReference type="PROSITE" id="PS50222">
    <property type="entry name" value="EF_HAND_2"/>
    <property type="match status" value="1"/>
</dbReference>
<name>A0A8S3Z2V5_9EUPU</name>
<evidence type="ECO:0000256" key="4">
    <source>
        <dbReference type="ARBA" id="ARBA00022807"/>
    </source>
</evidence>
<comment type="caution">
    <text evidence="7">The sequence shown here is derived from an EMBL/GenBank/DDBJ whole genome shotgun (WGS) entry which is preliminary data.</text>
</comment>
<dbReference type="GO" id="GO:0006508">
    <property type="term" value="P:proteolysis"/>
    <property type="evidence" value="ECO:0007669"/>
    <property type="project" value="UniProtKB-KW"/>
</dbReference>
<comment type="similarity">
    <text evidence="1">Belongs to the peptidase C2 family.</text>
</comment>
<dbReference type="PRINTS" id="PR00704">
    <property type="entry name" value="CALPAIN"/>
</dbReference>
<reference evidence="7" key="1">
    <citation type="submission" date="2021-04" db="EMBL/GenBank/DDBJ databases">
        <authorList>
            <consortium name="Molecular Ecology Group"/>
        </authorList>
    </citation>
    <scope>NUCLEOTIDE SEQUENCE</scope>
</reference>
<dbReference type="Pfam" id="PF13405">
    <property type="entry name" value="EF-hand_6"/>
    <property type="match status" value="1"/>
</dbReference>
<dbReference type="InterPro" id="IPR022682">
    <property type="entry name" value="Calpain_domain_III"/>
</dbReference>
<dbReference type="InterPro" id="IPR022683">
    <property type="entry name" value="Calpain_III"/>
</dbReference>
<evidence type="ECO:0000313" key="7">
    <source>
        <dbReference type="EMBL" id="CAG5123847.1"/>
    </source>
</evidence>
<dbReference type="EMBL" id="CAJHNH020001632">
    <property type="protein sequence ID" value="CAG5123847.1"/>
    <property type="molecule type" value="Genomic_DNA"/>
</dbReference>
<dbReference type="InterPro" id="IPR018247">
    <property type="entry name" value="EF_Hand_1_Ca_BS"/>
</dbReference>
<sequence length="371" mass="42494">MSYEDFIYNFHEIQLCHLQPDALISELADNDRKQMWNVTVYHDAWIRGVTAGGCGNSPNENLYWKNPQFYVTLDTPDITLGHGDDCTLIVSLMEKEKDNQSRIAVGFDVYKLKSPELRPLDNSRAPRNALLLTRRSGSYVFYREVTKRFELKPGTYVIIPSTFNPHEEAEFMLRLFTEKRADSGVLDEKVELAPRMSSTNDVVSKAFDRHAGTDKRLDAYELSTFLEDISSSELGEPLKFPTESCRSLVTLLDEDKSGFLSLNEVKRAWKEIKAYRDVFKQFDVDGSNSVDTYELGTMFSKLGLPINRNVLTSIVRRYGGRDNQISLPDFVMVICKLTSLFSSFHEQQKRRGGVDTAEFSRNEFLEVAMFT</sequence>
<dbReference type="SMART" id="SM00720">
    <property type="entry name" value="calpain_III"/>
    <property type="match status" value="1"/>
</dbReference>
<dbReference type="Proteomes" id="UP000678393">
    <property type="component" value="Unassembled WGS sequence"/>
</dbReference>
<dbReference type="PANTHER" id="PTHR10183:SF302">
    <property type="entry name" value="CALPAIN-14"/>
    <property type="match status" value="1"/>
</dbReference>
<evidence type="ECO:0000256" key="1">
    <source>
        <dbReference type="ARBA" id="ARBA00007623"/>
    </source>
</evidence>
<dbReference type="GO" id="GO:0005737">
    <property type="term" value="C:cytoplasm"/>
    <property type="evidence" value="ECO:0007669"/>
    <property type="project" value="TreeGrafter"/>
</dbReference>
<proteinExistence type="inferred from homology"/>
<organism evidence="7 8">
    <name type="scientific">Candidula unifasciata</name>
    <dbReference type="NCBI Taxonomy" id="100452"/>
    <lineage>
        <taxon>Eukaryota</taxon>
        <taxon>Metazoa</taxon>
        <taxon>Spiralia</taxon>
        <taxon>Lophotrochozoa</taxon>
        <taxon>Mollusca</taxon>
        <taxon>Gastropoda</taxon>
        <taxon>Heterobranchia</taxon>
        <taxon>Euthyneura</taxon>
        <taxon>Panpulmonata</taxon>
        <taxon>Eupulmonata</taxon>
        <taxon>Stylommatophora</taxon>
        <taxon>Helicina</taxon>
        <taxon>Helicoidea</taxon>
        <taxon>Geomitridae</taxon>
        <taxon>Candidula</taxon>
    </lineage>
</organism>
<dbReference type="InterPro" id="IPR033883">
    <property type="entry name" value="C2_III"/>
</dbReference>
<gene>
    <name evidence="7" type="ORF">CUNI_LOCUS9405</name>
</gene>
<evidence type="ECO:0000256" key="5">
    <source>
        <dbReference type="ARBA" id="ARBA00022837"/>
    </source>
</evidence>
<keyword evidence="5" id="KW-0106">Calcium</keyword>
<evidence type="ECO:0000256" key="3">
    <source>
        <dbReference type="ARBA" id="ARBA00022801"/>
    </source>
</evidence>